<evidence type="ECO:0000313" key="2">
    <source>
        <dbReference type="Proteomes" id="UP000320762"/>
    </source>
</evidence>
<proteinExistence type="predicted"/>
<dbReference type="InterPro" id="IPR044992">
    <property type="entry name" value="ChyE-like"/>
</dbReference>
<dbReference type="OrthoDB" id="92161at2759"/>
<dbReference type="GO" id="GO:0016740">
    <property type="term" value="F:transferase activity"/>
    <property type="evidence" value="ECO:0007669"/>
    <property type="project" value="UniProtKB-KW"/>
</dbReference>
<comment type="caution">
    <text evidence="1">The sequence shown here is derived from an EMBL/GenBank/DDBJ whole genome shotgun (WGS) entry which is preliminary data.</text>
</comment>
<dbReference type="SUPFAM" id="SSF52317">
    <property type="entry name" value="Class I glutamine amidotransferase-like"/>
    <property type="match status" value="1"/>
</dbReference>
<dbReference type="GO" id="GO:0005829">
    <property type="term" value="C:cytosol"/>
    <property type="evidence" value="ECO:0007669"/>
    <property type="project" value="TreeGrafter"/>
</dbReference>
<dbReference type="AlphaFoldDB" id="A0A550C882"/>
<organism evidence="1 2">
    <name type="scientific">Schizophyllum amplum</name>
    <dbReference type="NCBI Taxonomy" id="97359"/>
    <lineage>
        <taxon>Eukaryota</taxon>
        <taxon>Fungi</taxon>
        <taxon>Dikarya</taxon>
        <taxon>Basidiomycota</taxon>
        <taxon>Agaricomycotina</taxon>
        <taxon>Agaricomycetes</taxon>
        <taxon>Agaricomycetidae</taxon>
        <taxon>Agaricales</taxon>
        <taxon>Schizophyllaceae</taxon>
        <taxon>Schizophyllum</taxon>
    </lineage>
</organism>
<dbReference type="Proteomes" id="UP000320762">
    <property type="component" value="Unassembled WGS sequence"/>
</dbReference>
<dbReference type="InterPro" id="IPR029062">
    <property type="entry name" value="Class_I_gatase-like"/>
</dbReference>
<keyword evidence="1" id="KW-0808">Transferase</keyword>
<accession>A0A550C882</accession>
<dbReference type="PROSITE" id="PS51273">
    <property type="entry name" value="GATASE_TYPE_1"/>
    <property type="match status" value="1"/>
</dbReference>
<protein>
    <submittedName>
        <fullName evidence="1">Class I glutamine amidotransferase-like protein</fullName>
    </submittedName>
</protein>
<dbReference type="PANTHER" id="PTHR42695:SF5">
    <property type="entry name" value="GLUTAMINE AMIDOTRANSFERASE YLR126C-RELATED"/>
    <property type="match status" value="1"/>
</dbReference>
<name>A0A550C882_9AGAR</name>
<sequence length="230" mass="25775">MAPRLALLKCDTPIPSVQRENGDYLRIFRELLRNALPRPDIDFQLDGFDVVHKMEYPPADTLDEYSAILITGSAASAYDDKEWINKLTGWVKWLAETKPSIKIFGICFGHQIVARKAVFGKDSLYLQQMHRDHVPDVVPGFRLLGSTPICRNHGMVKYADTDPQSIHILTVQGHPEFTAQMVDKIVDARAQGGVLDARTAQDYATRRAWTNDGVTIVGRTIWKSLGVEAA</sequence>
<dbReference type="Gene3D" id="3.40.50.880">
    <property type="match status" value="2"/>
</dbReference>
<keyword evidence="1" id="KW-0315">Glutamine amidotransferase</keyword>
<dbReference type="STRING" id="97359.A0A550C882"/>
<reference evidence="1 2" key="1">
    <citation type="journal article" date="2019" name="New Phytol.">
        <title>Comparative genomics reveals unique wood-decay strategies and fruiting body development in the Schizophyllaceae.</title>
        <authorList>
            <person name="Almasi E."/>
            <person name="Sahu N."/>
            <person name="Krizsan K."/>
            <person name="Balint B."/>
            <person name="Kovacs G.M."/>
            <person name="Kiss B."/>
            <person name="Cseklye J."/>
            <person name="Drula E."/>
            <person name="Henrissat B."/>
            <person name="Nagy I."/>
            <person name="Chovatia M."/>
            <person name="Adam C."/>
            <person name="LaButti K."/>
            <person name="Lipzen A."/>
            <person name="Riley R."/>
            <person name="Grigoriev I.V."/>
            <person name="Nagy L.G."/>
        </authorList>
    </citation>
    <scope>NUCLEOTIDE SEQUENCE [LARGE SCALE GENOMIC DNA]</scope>
    <source>
        <strain evidence="1 2">NL-1724</strain>
    </source>
</reference>
<evidence type="ECO:0000313" key="1">
    <source>
        <dbReference type="EMBL" id="TRM60999.1"/>
    </source>
</evidence>
<keyword evidence="2" id="KW-1185">Reference proteome</keyword>
<gene>
    <name evidence="1" type="ORF">BD626DRAFT_571377</name>
</gene>
<dbReference type="PANTHER" id="PTHR42695">
    <property type="entry name" value="GLUTAMINE AMIDOTRANSFERASE YLR126C-RELATED"/>
    <property type="match status" value="1"/>
</dbReference>
<dbReference type="EMBL" id="VDMD01000019">
    <property type="protein sequence ID" value="TRM60999.1"/>
    <property type="molecule type" value="Genomic_DNA"/>
</dbReference>
<dbReference type="GO" id="GO:0005634">
    <property type="term" value="C:nucleus"/>
    <property type="evidence" value="ECO:0007669"/>
    <property type="project" value="TreeGrafter"/>
</dbReference>